<feature type="compositionally biased region" description="Polar residues" evidence="1">
    <location>
        <begin position="945"/>
        <end position="954"/>
    </location>
</feature>
<dbReference type="GO" id="GO:0016020">
    <property type="term" value="C:membrane"/>
    <property type="evidence" value="ECO:0007669"/>
    <property type="project" value="TreeGrafter"/>
</dbReference>
<dbReference type="PANTHER" id="PTHR21575:SF12">
    <property type="entry name" value="PROTEIN HID1"/>
    <property type="match status" value="1"/>
</dbReference>
<reference evidence="2" key="2">
    <citation type="submission" date="2021-01" db="EMBL/GenBank/DDBJ databases">
        <authorList>
            <person name="Schikora-Tamarit M.A."/>
        </authorList>
    </citation>
    <scope>NUCLEOTIDE SEQUENCE</scope>
    <source>
        <strain evidence="2">NCAIM Y.01608</strain>
    </source>
</reference>
<dbReference type="EMBL" id="JAEUBD010001178">
    <property type="protein sequence ID" value="KAH3665024.1"/>
    <property type="molecule type" value="Genomic_DNA"/>
</dbReference>
<dbReference type="OrthoDB" id="432953at2759"/>
<reference evidence="2" key="1">
    <citation type="journal article" date="2021" name="Open Biol.">
        <title>Shared evolutionary footprints suggest mitochondrial oxidative damage underlies multiple complex I losses in fungi.</title>
        <authorList>
            <person name="Schikora-Tamarit M.A."/>
            <person name="Marcet-Houben M."/>
            <person name="Nosek J."/>
            <person name="Gabaldon T."/>
        </authorList>
    </citation>
    <scope>NUCLEOTIDE SEQUENCE</scope>
    <source>
        <strain evidence="2">NCAIM Y.01608</strain>
    </source>
</reference>
<dbReference type="AlphaFoldDB" id="A0A9P8P5E2"/>
<dbReference type="GO" id="GO:0000138">
    <property type="term" value="C:Golgi trans cisterna"/>
    <property type="evidence" value="ECO:0007669"/>
    <property type="project" value="TreeGrafter"/>
</dbReference>
<dbReference type="PANTHER" id="PTHR21575">
    <property type="entry name" value="PROTEIN HID1"/>
    <property type="match status" value="1"/>
</dbReference>
<evidence type="ECO:0000313" key="3">
    <source>
        <dbReference type="Proteomes" id="UP000788993"/>
    </source>
</evidence>
<gene>
    <name evidence="2" type="ORF">OGATHE_003839</name>
</gene>
<dbReference type="InterPro" id="IPR026705">
    <property type="entry name" value="Hid-1/Ecm30"/>
</dbReference>
<evidence type="ECO:0000313" key="2">
    <source>
        <dbReference type="EMBL" id="KAH3665024.1"/>
    </source>
</evidence>
<feature type="compositionally biased region" description="Polar residues" evidence="1">
    <location>
        <begin position="675"/>
        <end position="688"/>
    </location>
</feature>
<evidence type="ECO:0000256" key="1">
    <source>
        <dbReference type="SAM" id="MobiDB-lite"/>
    </source>
</evidence>
<sequence>MDPKDAKPALAERLFRLADPLSHIAVSDAIWASFWTLPRSVNDVFTAFSPANIVLLRDTNPRNFFLLIRLTAARLVSLARHTESGTFNKLEVLNCARLLTRLLPYLYEKEELSSAEKTLFWSLNNAVDPHTQASGSSNGSTTATVGFDSLCSTDLSSAETTNGMVDVLVSHDKIIDNLSMKPTVDESQSGSLALGALLVLQAVNLLFTTGFTVPAVDKQTRPNSVEFSIWEPGIGLTGKLKHPDIALDSNRLEILRLLLVLCSQCLYRQVSNVVPLGSRYLTVLVTAVPRLRMLTLISSLLNLVCRSTKDPNEYNTGLDLEIAAQKEVRILMVTCAMQLFTQMIVYPLPKMDQEFLHKQGILIDTPTNLVRHYCGRLHKEQELEFLEDGLVRPLFRLMDANSGVAASASGLSYLIKGKFLAAASNLEDWMTEIVMLVWEFYQCNKKFRIRLATQYGVKLLVALLYQIFVYRSSEKHRNHVRTCSYLVLFLSYDTIITTQLVTPFDKQFYATLPQHFRLSGSPTTYRDFLVTQTCAMLQSDCPLILVPTMIEWIYNMVPQMPAASNSVPTINRRPSSRDLTAAQPPTLQMSYSTCSAVTQLIAKFSSVEFLRQQDVHLDLLALLMRSLCHVITRNPSDCAIWFYVLLKNKSIFENVIVSIRKVSATNEAQDERMTASGSNSPSPTLNAETSEEDPLYRGPTDDSLIRPKLPVGMSFRAKAKLPLNAPLELTWTGLKSTTILLDVIRHLEANVTATGADAASIINQINGAKMPEFIATLKLPNEYNPAKTKFEPLKFTWSNLSLGWYTSVLWCRSYNQLEVCKSKSVLEDSISAFKKVGADWGFGTWSTFNSKSSTMEVHSLSPIGIWDGTNVKLFTIKGGARDIALTEPKSSVDMATDSFIRRFGSIALNRRKSSAASLQTLSSQTQQAHRSGTESPGRPLLSRGLGSSDNTQSTPPLVNYSPVPPPAAGDFEGFNLNSFSKQPNAPPVPLKVTPRNSLSIIRTRSNVGPDD</sequence>
<feature type="region of interest" description="Disordered" evidence="1">
    <location>
        <begin position="667"/>
        <end position="702"/>
    </location>
</feature>
<organism evidence="2 3">
    <name type="scientific">Ogataea polymorpha</name>
    <dbReference type="NCBI Taxonomy" id="460523"/>
    <lineage>
        <taxon>Eukaryota</taxon>
        <taxon>Fungi</taxon>
        <taxon>Dikarya</taxon>
        <taxon>Ascomycota</taxon>
        <taxon>Saccharomycotina</taxon>
        <taxon>Pichiomycetes</taxon>
        <taxon>Pichiales</taxon>
        <taxon>Pichiaceae</taxon>
        <taxon>Ogataea</taxon>
    </lineage>
</organism>
<evidence type="ECO:0008006" key="4">
    <source>
        <dbReference type="Google" id="ProtNLM"/>
    </source>
</evidence>
<dbReference type="GO" id="GO:0005797">
    <property type="term" value="C:Golgi medial cisterna"/>
    <property type="evidence" value="ECO:0007669"/>
    <property type="project" value="TreeGrafter"/>
</dbReference>
<feature type="compositionally biased region" description="Low complexity" evidence="1">
    <location>
        <begin position="917"/>
        <end position="928"/>
    </location>
</feature>
<keyword evidence="3" id="KW-1185">Reference proteome</keyword>
<feature type="compositionally biased region" description="Polar residues" evidence="1">
    <location>
        <begin position="994"/>
        <end position="1011"/>
    </location>
</feature>
<comment type="caution">
    <text evidence="2">The sequence shown here is derived from an EMBL/GenBank/DDBJ whole genome shotgun (WGS) entry which is preliminary data.</text>
</comment>
<protein>
    <recommendedName>
        <fullName evidence="4">Protein HID1</fullName>
    </recommendedName>
</protein>
<accession>A0A9P8P5E2</accession>
<dbReference type="Proteomes" id="UP000788993">
    <property type="component" value="Unassembled WGS sequence"/>
</dbReference>
<name>A0A9P8P5E2_9ASCO</name>
<feature type="region of interest" description="Disordered" evidence="1">
    <location>
        <begin position="917"/>
        <end position="1011"/>
    </location>
</feature>
<dbReference type="Pfam" id="PF12722">
    <property type="entry name" value="Hid1"/>
    <property type="match status" value="1"/>
</dbReference>
<proteinExistence type="predicted"/>